<dbReference type="RefSeq" id="WP_230754926.1">
    <property type="nucleotide sequence ID" value="NZ_JAINWA010000003.1"/>
</dbReference>
<keyword evidence="2" id="KW-1185">Reference proteome</keyword>
<comment type="caution">
    <text evidence="1">The sequence shown here is derived from an EMBL/GenBank/DDBJ whole genome shotgun (WGS) entry which is preliminary data.</text>
</comment>
<evidence type="ECO:0000313" key="1">
    <source>
        <dbReference type="EMBL" id="MCD1654556.1"/>
    </source>
</evidence>
<reference evidence="1" key="1">
    <citation type="submission" date="2021-08" db="EMBL/GenBank/DDBJ databases">
        <title>Comparative analyses of Brucepasteria parasyntrophica and Teretinema zuelzerae.</title>
        <authorList>
            <person name="Song Y."/>
            <person name="Brune A."/>
        </authorList>
    </citation>
    <scope>NUCLEOTIDE SEQUENCE</scope>
    <source>
        <strain evidence="1">DSM 1903</strain>
    </source>
</reference>
<dbReference type="EMBL" id="JAINWA010000003">
    <property type="protein sequence ID" value="MCD1654556.1"/>
    <property type="molecule type" value="Genomic_DNA"/>
</dbReference>
<organism evidence="1 2">
    <name type="scientific">Teretinema zuelzerae</name>
    <dbReference type="NCBI Taxonomy" id="156"/>
    <lineage>
        <taxon>Bacteria</taxon>
        <taxon>Pseudomonadati</taxon>
        <taxon>Spirochaetota</taxon>
        <taxon>Spirochaetia</taxon>
        <taxon>Spirochaetales</taxon>
        <taxon>Treponemataceae</taxon>
        <taxon>Teretinema</taxon>
    </lineage>
</organism>
<dbReference type="Proteomes" id="UP001198163">
    <property type="component" value="Unassembled WGS sequence"/>
</dbReference>
<protein>
    <submittedName>
        <fullName evidence="1">Uncharacterized protein</fullName>
    </submittedName>
</protein>
<sequence>MLQNIVFQDNIYQLARTADLLKEGLLLDLAGDYFYDKFVDDILFLDVSIQKLSAQILSNSRISGYIAILHSLRSCQERYIDLLTLVLSGKSGLSESFANLLPKIQTIKNTHLALSAEIQNNIQKKDANFDSRDMVSQNELSELLHF</sequence>
<gene>
    <name evidence="1" type="ORF">K7J14_07530</name>
</gene>
<evidence type="ECO:0000313" key="2">
    <source>
        <dbReference type="Proteomes" id="UP001198163"/>
    </source>
</evidence>
<name>A0AAE3EHN0_9SPIR</name>
<proteinExistence type="predicted"/>
<accession>A0AAE3EHN0</accession>
<dbReference type="AlphaFoldDB" id="A0AAE3EHN0"/>